<dbReference type="AlphaFoldDB" id="A0A8C7SU38"/>
<reference evidence="2" key="1">
    <citation type="submission" date="2020-07" db="EMBL/GenBank/DDBJ databases">
        <title>A long reads based de novo assembly of the rainbow trout Arlee double haploid line genome.</title>
        <authorList>
            <person name="Gao G."/>
            <person name="Palti Y."/>
        </authorList>
    </citation>
    <scope>NUCLEOTIDE SEQUENCE [LARGE SCALE GENOMIC DNA]</scope>
</reference>
<dbReference type="GeneTree" id="ENSGT01060000250178"/>
<keyword evidence="1" id="KW-1133">Transmembrane helix</keyword>
<protein>
    <submittedName>
        <fullName evidence="2">Uncharacterized protein</fullName>
    </submittedName>
</protein>
<keyword evidence="1" id="KW-0472">Membrane</keyword>
<keyword evidence="3" id="KW-1185">Reference proteome</keyword>
<dbReference type="Proteomes" id="UP000694395">
    <property type="component" value="Chromosome 1"/>
</dbReference>
<reference evidence="2" key="2">
    <citation type="submission" date="2025-08" db="UniProtKB">
        <authorList>
            <consortium name="Ensembl"/>
        </authorList>
    </citation>
    <scope>IDENTIFICATION</scope>
</reference>
<evidence type="ECO:0000313" key="3">
    <source>
        <dbReference type="Proteomes" id="UP000694395"/>
    </source>
</evidence>
<organism evidence="2 3">
    <name type="scientific">Oncorhynchus mykiss</name>
    <name type="common">Rainbow trout</name>
    <name type="synonym">Salmo gairdneri</name>
    <dbReference type="NCBI Taxonomy" id="8022"/>
    <lineage>
        <taxon>Eukaryota</taxon>
        <taxon>Metazoa</taxon>
        <taxon>Chordata</taxon>
        <taxon>Craniata</taxon>
        <taxon>Vertebrata</taxon>
        <taxon>Euteleostomi</taxon>
        <taxon>Actinopterygii</taxon>
        <taxon>Neopterygii</taxon>
        <taxon>Teleostei</taxon>
        <taxon>Protacanthopterygii</taxon>
        <taxon>Salmoniformes</taxon>
        <taxon>Salmonidae</taxon>
        <taxon>Salmoninae</taxon>
        <taxon>Oncorhynchus</taxon>
    </lineage>
</organism>
<keyword evidence="1" id="KW-0812">Transmembrane</keyword>
<evidence type="ECO:0000256" key="1">
    <source>
        <dbReference type="SAM" id="Phobius"/>
    </source>
</evidence>
<proteinExistence type="predicted"/>
<name>A0A8C7SU38_ONCMY</name>
<dbReference type="Ensembl" id="ENSOMYT00000076057.2">
    <property type="protein sequence ID" value="ENSOMYP00000069841.2"/>
    <property type="gene ID" value="ENSOMYG00000032351.2"/>
</dbReference>
<sequence length="216" mass="23211">MDNTSSSGPSKGGASPEYSNTEFVAGMSPLSPYLNVDPRYFTHVNLNIAFFTIGGCCITCAAVGALNWLLIGISETKDMALSKPRNVQLLNLVTLQGATWANTLGPLVCLGVAIKKARLAEYDINTVAAGIMTGKLMMLNTERKNLISCLETFPHVSSSSTQINKDRALAHISLTFAFQVNCVPGNTLSPAVKMFSGTWDQTMINTSIFSPPTYSF</sequence>
<reference evidence="2" key="3">
    <citation type="submission" date="2025-09" db="UniProtKB">
        <authorList>
            <consortium name="Ensembl"/>
        </authorList>
    </citation>
    <scope>IDENTIFICATION</scope>
</reference>
<accession>A0A8C7SU38</accession>
<evidence type="ECO:0000313" key="2">
    <source>
        <dbReference type="Ensembl" id="ENSOMYP00000069841.2"/>
    </source>
</evidence>
<feature type="transmembrane region" description="Helical" evidence="1">
    <location>
        <begin position="48"/>
        <end position="73"/>
    </location>
</feature>